<protein>
    <submittedName>
        <fullName evidence="2">Uncharacterized protein</fullName>
    </submittedName>
</protein>
<keyword evidence="1" id="KW-0472">Membrane</keyword>
<proteinExistence type="predicted"/>
<evidence type="ECO:0000313" key="3">
    <source>
        <dbReference type="Proteomes" id="UP000310200"/>
    </source>
</evidence>
<dbReference type="AlphaFoldDB" id="A0A4S2JE60"/>
<keyword evidence="1" id="KW-0812">Transmembrane</keyword>
<keyword evidence="1" id="KW-1133">Transmembrane helix</keyword>
<keyword evidence="3" id="KW-1185">Reference proteome</keyword>
<feature type="non-terminal residue" evidence="2">
    <location>
        <position position="271"/>
    </location>
</feature>
<accession>A0A4S2JE60</accession>
<comment type="caution">
    <text evidence="2">The sequence shown here is derived from an EMBL/GenBank/DDBJ whole genome shotgun (WGS) entry which is preliminary data.</text>
</comment>
<sequence>MTDTPAYAFASKFLLYLDIVGEERKESRKKRRGVSSGPTWLPLAASLALGPFSPFLFFLPLKSFIPEYLERFGAFRSDSSSASDSCSSCSKYGMQKMIYISIRHDARNEIYFDIRYSECVYSHRTTNHFDFIARHLTSGKSSHLDTANLGFFLRKPKMRTSKNEFLTHAYIIIVSVRFAAREVTTARFLRNPSIAIAGLRDRARVPRWNLTGMSTFSGFDFTVERESIRVWSRTGQTGQLLSQYCPCKVIVVRRNAQPRTISCRMRNEPRR</sequence>
<evidence type="ECO:0000313" key="2">
    <source>
        <dbReference type="EMBL" id="TGZ32158.1"/>
    </source>
</evidence>
<reference evidence="2 3" key="1">
    <citation type="journal article" date="2019" name="Philos. Trans. R. Soc. Lond., B, Biol. Sci.">
        <title>Ant behaviour and brain gene expression of defending hosts depend on the ecological success of the intruding social parasite.</title>
        <authorList>
            <person name="Kaur R."/>
            <person name="Stoldt M."/>
            <person name="Jongepier E."/>
            <person name="Feldmeyer B."/>
            <person name="Menzel F."/>
            <person name="Bornberg-Bauer E."/>
            <person name="Foitzik S."/>
        </authorList>
    </citation>
    <scope>NUCLEOTIDE SEQUENCE [LARGE SCALE GENOMIC DNA]</scope>
    <source>
        <tissue evidence="2">Whole body</tissue>
    </source>
</reference>
<feature type="transmembrane region" description="Helical" evidence="1">
    <location>
        <begin position="40"/>
        <end position="61"/>
    </location>
</feature>
<evidence type="ECO:0000256" key="1">
    <source>
        <dbReference type="SAM" id="Phobius"/>
    </source>
</evidence>
<organism evidence="2 3">
    <name type="scientific">Temnothorax longispinosus</name>
    <dbReference type="NCBI Taxonomy" id="300112"/>
    <lineage>
        <taxon>Eukaryota</taxon>
        <taxon>Metazoa</taxon>
        <taxon>Ecdysozoa</taxon>
        <taxon>Arthropoda</taxon>
        <taxon>Hexapoda</taxon>
        <taxon>Insecta</taxon>
        <taxon>Pterygota</taxon>
        <taxon>Neoptera</taxon>
        <taxon>Endopterygota</taxon>
        <taxon>Hymenoptera</taxon>
        <taxon>Apocrita</taxon>
        <taxon>Aculeata</taxon>
        <taxon>Formicoidea</taxon>
        <taxon>Formicidae</taxon>
        <taxon>Myrmicinae</taxon>
        <taxon>Temnothorax</taxon>
    </lineage>
</organism>
<dbReference type="EMBL" id="QBLH01003951">
    <property type="protein sequence ID" value="TGZ32158.1"/>
    <property type="molecule type" value="Genomic_DNA"/>
</dbReference>
<name>A0A4S2JE60_9HYME</name>
<dbReference type="Proteomes" id="UP000310200">
    <property type="component" value="Unassembled WGS sequence"/>
</dbReference>
<gene>
    <name evidence="2" type="ORF">DBV15_01103</name>
</gene>